<evidence type="ECO:0000256" key="3">
    <source>
        <dbReference type="ARBA" id="ARBA00048132"/>
    </source>
</evidence>
<dbReference type="EMBL" id="JACHGN010000024">
    <property type="protein sequence ID" value="MBB5138576.1"/>
    <property type="molecule type" value="Genomic_DNA"/>
</dbReference>
<keyword evidence="2" id="KW-0560">Oxidoreductase</keyword>
<dbReference type="GO" id="GO:0004791">
    <property type="term" value="F:thioredoxin-disulfide reductase (NADPH) activity"/>
    <property type="evidence" value="ECO:0007669"/>
    <property type="project" value="UniProtKB-EC"/>
</dbReference>
<keyword evidence="1" id="KW-0285">Flavoprotein</keyword>
<reference evidence="5 6" key="1">
    <citation type="submission" date="2020-08" db="EMBL/GenBank/DDBJ databases">
        <title>Genomic Encyclopedia of Type Strains, Phase IV (KMG-IV): sequencing the most valuable type-strain genomes for metagenomic binning, comparative biology and taxonomic classification.</title>
        <authorList>
            <person name="Goeker M."/>
        </authorList>
    </citation>
    <scope>NUCLEOTIDE SEQUENCE [LARGE SCALE GENOMIC DNA]</scope>
    <source>
        <strain evidence="5 6">DSM 45615</strain>
    </source>
</reference>
<dbReference type="SUPFAM" id="SSF51905">
    <property type="entry name" value="FAD/NAD(P)-binding domain"/>
    <property type="match status" value="2"/>
</dbReference>
<proteinExistence type="predicted"/>
<dbReference type="Proteomes" id="UP000578449">
    <property type="component" value="Unassembled WGS sequence"/>
</dbReference>
<dbReference type="Gene3D" id="3.50.50.60">
    <property type="entry name" value="FAD/NAD(P)-binding domain"/>
    <property type="match status" value="2"/>
</dbReference>
<evidence type="ECO:0000313" key="6">
    <source>
        <dbReference type="Proteomes" id="UP000578449"/>
    </source>
</evidence>
<dbReference type="RefSeq" id="WP_185055447.1">
    <property type="nucleotide sequence ID" value="NZ_BAABIX010000025.1"/>
</dbReference>
<dbReference type="InterPro" id="IPR036188">
    <property type="entry name" value="FAD/NAD-bd_sf"/>
</dbReference>
<dbReference type="AlphaFoldDB" id="A0A840PIA8"/>
<dbReference type="InterPro" id="IPR023753">
    <property type="entry name" value="FAD/NAD-binding_dom"/>
</dbReference>
<evidence type="ECO:0000313" key="5">
    <source>
        <dbReference type="EMBL" id="MBB5138576.1"/>
    </source>
</evidence>
<dbReference type="PRINTS" id="PR00469">
    <property type="entry name" value="PNDRDTASEII"/>
</dbReference>
<dbReference type="PRINTS" id="PR00368">
    <property type="entry name" value="FADPNR"/>
</dbReference>
<organism evidence="5 6">
    <name type="scientific">Thermocatellispora tengchongensis</name>
    <dbReference type="NCBI Taxonomy" id="1073253"/>
    <lineage>
        <taxon>Bacteria</taxon>
        <taxon>Bacillati</taxon>
        <taxon>Actinomycetota</taxon>
        <taxon>Actinomycetes</taxon>
        <taxon>Streptosporangiales</taxon>
        <taxon>Streptosporangiaceae</taxon>
        <taxon>Thermocatellispora</taxon>
    </lineage>
</organism>
<comment type="caution">
    <text evidence="5">The sequence shown here is derived from an EMBL/GenBank/DDBJ whole genome shotgun (WGS) entry which is preliminary data.</text>
</comment>
<evidence type="ECO:0000256" key="1">
    <source>
        <dbReference type="ARBA" id="ARBA00022630"/>
    </source>
</evidence>
<protein>
    <submittedName>
        <fullName evidence="5">Thioredoxin reductase</fullName>
    </submittedName>
</protein>
<dbReference type="Pfam" id="PF07992">
    <property type="entry name" value="Pyr_redox_2"/>
    <property type="match status" value="1"/>
</dbReference>
<dbReference type="InterPro" id="IPR050097">
    <property type="entry name" value="Ferredoxin-NADP_redctase_2"/>
</dbReference>
<dbReference type="PANTHER" id="PTHR48105">
    <property type="entry name" value="THIOREDOXIN REDUCTASE 1-RELATED-RELATED"/>
    <property type="match status" value="1"/>
</dbReference>
<keyword evidence="6" id="KW-1185">Reference proteome</keyword>
<gene>
    <name evidence="5" type="ORF">HNP84_008330</name>
</gene>
<accession>A0A840PIA8</accession>
<name>A0A840PIA8_9ACTN</name>
<feature type="domain" description="FAD/NAD(P)-binding" evidence="4">
    <location>
        <begin position="4"/>
        <end position="278"/>
    </location>
</feature>
<sequence>MDCDVLVIGGGAAGLSAALVLAQARRRVLVVDAGTPRNAAAAHVHGYLFREGAAPGDLLELGRAEVREAGGEIVTGTVTGVRGDGRRGFEVALEGHQDVRARRLLVATGVQDLLPDLQGLTERWGRDVLHCPYCHGQGVEDQRIGVLGTGPEGSQHALELRQWSHDVTLFQHEPPLSGEERRRLAARDVRVVEEPIALLVVEGDRLTGVRLAGDAFEPLVALFVMPGCTANDTLLTGLGCARDESGWVRADDTGATSVPGVWAAGNVVDSSAQVITAAGGGLTAAVAINADLIEDDVRAALARDRA</sequence>
<evidence type="ECO:0000259" key="4">
    <source>
        <dbReference type="Pfam" id="PF07992"/>
    </source>
</evidence>
<evidence type="ECO:0000256" key="2">
    <source>
        <dbReference type="ARBA" id="ARBA00023002"/>
    </source>
</evidence>
<comment type="catalytic activity">
    <reaction evidence="3">
        <text>[thioredoxin]-dithiol + NADP(+) = [thioredoxin]-disulfide + NADPH + H(+)</text>
        <dbReference type="Rhea" id="RHEA:20345"/>
        <dbReference type="Rhea" id="RHEA-COMP:10698"/>
        <dbReference type="Rhea" id="RHEA-COMP:10700"/>
        <dbReference type="ChEBI" id="CHEBI:15378"/>
        <dbReference type="ChEBI" id="CHEBI:29950"/>
        <dbReference type="ChEBI" id="CHEBI:50058"/>
        <dbReference type="ChEBI" id="CHEBI:57783"/>
        <dbReference type="ChEBI" id="CHEBI:58349"/>
        <dbReference type="EC" id="1.8.1.9"/>
    </reaction>
</comment>